<dbReference type="AlphaFoldDB" id="A0A542YPM4"/>
<dbReference type="InterPro" id="IPR017520">
    <property type="entry name" value="CHP03086"/>
</dbReference>
<dbReference type="InterPro" id="IPR017517">
    <property type="entry name" value="Maleyloyr_isom"/>
</dbReference>
<dbReference type="Proteomes" id="UP000319516">
    <property type="component" value="Unassembled WGS sequence"/>
</dbReference>
<evidence type="ECO:0000313" key="1">
    <source>
        <dbReference type="EMBL" id="TQL50050.1"/>
    </source>
</evidence>
<dbReference type="OrthoDB" id="5185819at2"/>
<evidence type="ECO:0000313" key="2">
    <source>
        <dbReference type="Proteomes" id="UP000319516"/>
    </source>
</evidence>
<comment type="caution">
    <text evidence="1">The sequence shown here is derived from an EMBL/GenBank/DDBJ whole genome shotgun (WGS) entry which is preliminary data.</text>
</comment>
<dbReference type="SUPFAM" id="SSF109854">
    <property type="entry name" value="DinB/YfiT-like putative metalloenzymes"/>
    <property type="match status" value="1"/>
</dbReference>
<sequence length="189" mass="20205">MTLPTDPAELHLQVAGTFTDRVHGVRDWDVPTPVAGWTARDVVGHLVGWLPGFLAGGSAHSLTPGPSVQDDPVAAWQVQADGVQALLEDAATAASPFVHPHVPEQPLGQTLSAFYTADVFMHTWDLARATGQDEALDPDFAGQLLGGMQEMEELLRGSGQYGPAVLVPPDADVQTRLIGFIGRDPAWRR</sequence>
<dbReference type="NCBIfam" id="TIGR03086">
    <property type="entry name" value="TIGR03086 family metal-binding protein"/>
    <property type="match status" value="1"/>
</dbReference>
<reference evidence="1 2" key="1">
    <citation type="submission" date="2019-06" db="EMBL/GenBank/DDBJ databases">
        <title>Sequencing the genomes of 1000 actinobacteria strains.</title>
        <authorList>
            <person name="Klenk H.-P."/>
        </authorList>
    </citation>
    <scope>NUCLEOTIDE SEQUENCE [LARGE SCALE GENOMIC DNA]</scope>
    <source>
        <strain evidence="1 2">DSM 12335</strain>
    </source>
</reference>
<dbReference type="NCBIfam" id="TIGR03083">
    <property type="entry name" value="maleylpyruvate isomerase family mycothiol-dependent enzyme"/>
    <property type="match status" value="1"/>
</dbReference>
<dbReference type="EMBL" id="VFOP01000001">
    <property type="protein sequence ID" value="TQL50050.1"/>
    <property type="molecule type" value="Genomic_DNA"/>
</dbReference>
<accession>A0A542YPM4</accession>
<dbReference type="RefSeq" id="WP_141784240.1">
    <property type="nucleotide sequence ID" value="NZ_BAAAIK010000004.1"/>
</dbReference>
<protein>
    <submittedName>
        <fullName evidence="1">Uncharacterized protein (TIGR03086 family)</fullName>
    </submittedName>
</protein>
<gene>
    <name evidence="1" type="ORF">FB467_1151</name>
</gene>
<proteinExistence type="predicted"/>
<dbReference type="InterPro" id="IPR034660">
    <property type="entry name" value="DinB/YfiT-like"/>
</dbReference>
<name>A0A542YPM4_9MICO</name>
<dbReference type="Gene3D" id="1.20.120.450">
    <property type="entry name" value="dinb family like domain"/>
    <property type="match status" value="1"/>
</dbReference>
<keyword evidence="2" id="KW-1185">Reference proteome</keyword>
<organism evidence="1 2">
    <name type="scientific">Ornithinicoccus hortensis</name>
    <dbReference type="NCBI Taxonomy" id="82346"/>
    <lineage>
        <taxon>Bacteria</taxon>
        <taxon>Bacillati</taxon>
        <taxon>Actinomycetota</taxon>
        <taxon>Actinomycetes</taxon>
        <taxon>Micrococcales</taxon>
        <taxon>Intrasporangiaceae</taxon>
        <taxon>Ornithinicoccus</taxon>
    </lineage>
</organism>